<dbReference type="OrthoDB" id="5425061at2759"/>
<evidence type="ECO:0000313" key="2">
    <source>
        <dbReference type="EMBL" id="OMP83851.1"/>
    </source>
</evidence>
<feature type="compositionally biased region" description="Acidic residues" evidence="1">
    <location>
        <begin position="1"/>
        <end position="12"/>
    </location>
</feature>
<sequence>MNDNNDADEADELEFRLFATPAAPSTKPTTTTPTPQQKSTASAPIQKIRLRSPSLDPDQPGGFTNPSRPHSYYFAPALDDDASSVQKRGSAVSGADVLARAARIWRGCAVPWRVTVLDLSGRKLARVCKGHGEPVADGGGVGGSDDDGARQPGRRRKSKKARVALRKKHAKGLERMEAAARAAREKEEAERAKRMEKNRKQKLKRREKERARKAGERGEAGGGGGGGGGGDVVMGEGED</sequence>
<dbReference type="Proteomes" id="UP000190776">
    <property type="component" value="Unassembled WGS sequence"/>
</dbReference>
<proteinExistence type="predicted"/>
<feature type="compositionally biased region" description="Basic and acidic residues" evidence="1">
    <location>
        <begin position="171"/>
        <end position="195"/>
    </location>
</feature>
<evidence type="ECO:0000313" key="3">
    <source>
        <dbReference type="Proteomes" id="UP000190776"/>
    </source>
</evidence>
<dbReference type="AlphaFoldDB" id="A0A1S8B9C7"/>
<organism evidence="2 3">
    <name type="scientific">Diplodia seriata</name>
    <dbReference type="NCBI Taxonomy" id="420778"/>
    <lineage>
        <taxon>Eukaryota</taxon>
        <taxon>Fungi</taxon>
        <taxon>Dikarya</taxon>
        <taxon>Ascomycota</taxon>
        <taxon>Pezizomycotina</taxon>
        <taxon>Dothideomycetes</taxon>
        <taxon>Dothideomycetes incertae sedis</taxon>
        <taxon>Botryosphaeriales</taxon>
        <taxon>Botryosphaeriaceae</taxon>
        <taxon>Diplodia</taxon>
    </lineage>
</organism>
<protein>
    <submittedName>
        <fullName evidence="2">Uncharacterized protein</fullName>
    </submittedName>
</protein>
<evidence type="ECO:0000256" key="1">
    <source>
        <dbReference type="SAM" id="MobiDB-lite"/>
    </source>
</evidence>
<feature type="region of interest" description="Disordered" evidence="1">
    <location>
        <begin position="1"/>
        <end position="71"/>
    </location>
</feature>
<reference evidence="2 3" key="1">
    <citation type="submission" date="2017-01" db="EMBL/GenBank/DDBJ databases">
        <title>Draft genome sequence of Diplodia seriata F98.1, a fungal species involved in grapevine trunk diseases.</title>
        <authorList>
            <person name="Robert-Siegwald G."/>
            <person name="Vallet J."/>
            <person name="Abou-Mansour E."/>
            <person name="Xu J."/>
            <person name="Rey P."/>
            <person name="Bertsch C."/>
            <person name="Rego C."/>
            <person name="Larignon P."/>
            <person name="Fontaine F."/>
            <person name="Lebrun M.-H."/>
        </authorList>
    </citation>
    <scope>NUCLEOTIDE SEQUENCE [LARGE SCALE GENOMIC DNA]</scope>
    <source>
        <strain evidence="2 3">F98.1</strain>
    </source>
</reference>
<feature type="compositionally biased region" description="Gly residues" evidence="1">
    <location>
        <begin position="220"/>
        <end position="232"/>
    </location>
</feature>
<dbReference type="STRING" id="420778.A0A1S8B9C7"/>
<name>A0A1S8B9C7_9PEZI</name>
<feature type="region of interest" description="Disordered" evidence="1">
    <location>
        <begin position="131"/>
        <end position="239"/>
    </location>
</feature>
<feature type="compositionally biased region" description="Basic residues" evidence="1">
    <location>
        <begin position="152"/>
        <end position="170"/>
    </location>
</feature>
<dbReference type="EMBL" id="MSZU01000111">
    <property type="protein sequence ID" value="OMP83851.1"/>
    <property type="molecule type" value="Genomic_DNA"/>
</dbReference>
<dbReference type="InterPro" id="IPR018555">
    <property type="entry name" value="C630.06c-like"/>
</dbReference>
<feature type="compositionally biased region" description="Basic and acidic residues" evidence="1">
    <location>
        <begin position="206"/>
        <end position="219"/>
    </location>
</feature>
<feature type="compositionally biased region" description="Low complexity" evidence="1">
    <location>
        <begin position="19"/>
        <end position="41"/>
    </location>
</feature>
<dbReference type="Pfam" id="PF09428">
    <property type="entry name" value="DUF2011"/>
    <property type="match status" value="1"/>
</dbReference>
<feature type="compositionally biased region" description="Basic residues" evidence="1">
    <location>
        <begin position="196"/>
        <end position="205"/>
    </location>
</feature>
<accession>A0A1S8B9C7</accession>
<comment type="caution">
    <text evidence="2">The sequence shown here is derived from an EMBL/GenBank/DDBJ whole genome shotgun (WGS) entry which is preliminary data.</text>
</comment>
<gene>
    <name evidence="2" type="ORF">BK809_0005232</name>
</gene>